<keyword evidence="2" id="KW-1185">Reference proteome</keyword>
<dbReference type="Proteomes" id="UP000281553">
    <property type="component" value="Unassembled WGS sequence"/>
</dbReference>
<organism evidence="1 2">
    <name type="scientific">Dibothriocephalus latus</name>
    <name type="common">Fish tapeworm</name>
    <name type="synonym">Diphyllobothrium latum</name>
    <dbReference type="NCBI Taxonomy" id="60516"/>
    <lineage>
        <taxon>Eukaryota</taxon>
        <taxon>Metazoa</taxon>
        <taxon>Spiralia</taxon>
        <taxon>Lophotrochozoa</taxon>
        <taxon>Platyhelminthes</taxon>
        <taxon>Cestoda</taxon>
        <taxon>Eucestoda</taxon>
        <taxon>Diphyllobothriidea</taxon>
        <taxon>Diphyllobothriidae</taxon>
        <taxon>Dibothriocephalus</taxon>
    </lineage>
</organism>
<dbReference type="AlphaFoldDB" id="A0A3P6QGD0"/>
<dbReference type="OrthoDB" id="6223661at2759"/>
<sequence>MEKDENNDGVLTKEEVGVGKHATRMSIQMTQSDENVNIMIKDEL</sequence>
<dbReference type="PROSITE" id="PS00018">
    <property type="entry name" value="EF_HAND_1"/>
    <property type="match status" value="1"/>
</dbReference>
<name>A0A3P6QGD0_DIBLA</name>
<proteinExistence type="predicted"/>
<evidence type="ECO:0000313" key="1">
    <source>
        <dbReference type="EMBL" id="VDK31061.1"/>
    </source>
</evidence>
<dbReference type="InterPro" id="IPR018247">
    <property type="entry name" value="EF_Hand_1_Ca_BS"/>
</dbReference>
<evidence type="ECO:0000313" key="2">
    <source>
        <dbReference type="Proteomes" id="UP000281553"/>
    </source>
</evidence>
<gene>
    <name evidence="1" type="ORF">DILT_LOCUS284</name>
</gene>
<accession>A0A3P6QGD0</accession>
<reference evidence="1 2" key="1">
    <citation type="submission" date="2018-11" db="EMBL/GenBank/DDBJ databases">
        <authorList>
            <consortium name="Pathogen Informatics"/>
        </authorList>
    </citation>
    <scope>NUCLEOTIDE SEQUENCE [LARGE SCALE GENOMIC DNA]</scope>
</reference>
<evidence type="ECO:0008006" key="3">
    <source>
        <dbReference type="Google" id="ProtNLM"/>
    </source>
</evidence>
<protein>
    <recommendedName>
        <fullName evidence="3">EF-hand domain-containing protein</fullName>
    </recommendedName>
</protein>
<dbReference type="EMBL" id="UYRU01001052">
    <property type="protein sequence ID" value="VDK31061.1"/>
    <property type="molecule type" value="Genomic_DNA"/>
</dbReference>